<organism evidence="1 2">
    <name type="scientific">Allacma fusca</name>
    <dbReference type="NCBI Taxonomy" id="39272"/>
    <lineage>
        <taxon>Eukaryota</taxon>
        <taxon>Metazoa</taxon>
        <taxon>Ecdysozoa</taxon>
        <taxon>Arthropoda</taxon>
        <taxon>Hexapoda</taxon>
        <taxon>Collembola</taxon>
        <taxon>Symphypleona</taxon>
        <taxon>Sminthuridae</taxon>
        <taxon>Allacma</taxon>
    </lineage>
</organism>
<dbReference type="Proteomes" id="UP000708208">
    <property type="component" value="Unassembled WGS sequence"/>
</dbReference>
<proteinExistence type="predicted"/>
<evidence type="ECO:0000313" key="2">
    <source>
        <dbReference type="Proteomes" id="UP000708208"/>
    </source>
</evidence>
<reference evidence="1" key="1">
    <citation type="submission" date="2021-06" db="EMBL/GenBank/DDBJ databases">
        <authorList>
            <person name="Hodson N. C."/>
            <person name="Mongue J. A."/>
            <person name="Jaron S. K."/>
        </authorList>
    </citation>
    <scope>NUCLEOTIDE SEQUENCE</scope>
</reference>
<dbReference type="EMBL" id="CAJVCH010546177">
    <property type="protein sequence ID" value="CAG7828124.1"/>
    <property type="molecule type" value="Genomic_DNA"/>
</dbReference>
<gene>
    <name evidence="1" type="ORF">AFUS01_LOCUS38071</name>
</gene>
<accession>A0A8J2LSY3</accession>
<keyword evidence="2" id="KW-1185">Reference proteome</keyword>
<comment type="caution">
    <text evidence="1">The sequence shown here is derived from an EMBL/GenBank/DDBJ whole genome shotgun (WGS) entry which is preliminary data.</text>
</comment>
<protein>
    <submittedName>
        <fullName evidence="1">Uncharacterized protein</fullName>
    </submittedName>
</protein>
<name>A0A8J2LSY3_9HEXA</name>
<evidence type="ECO:0000313" key="1">
    <source>
        <dbReference type="EMBL" id="CAG7828124.1"/>
    </source>
</evidence>
<sequence>MFLIDGALLLVSANYNTAIKLEFCSENRLQLLFRQLWNTCTYLDNLTCQPRVQGQSGKALITLLLNFVFVFNFLKTFRVTFP</sequence>
<dbReference type="AlphaFoldDB" id="A0A8J2LSY3"/>